<keyword evidence="1" id="KW-0732">Signal</keyword>
<dbReference type="GO" id="GO:0008757">
    <property type="term" value="F:S-adenosylmethionine-dependent methyltransferase activity"/>
    <property type="evidence" value="ECO:0007669"/>
    <property type="project" value="InterPro"/>
</dbReference>
<keyword evidence="3" id="KW-0808">Transferase</keyword>
<dbReference type="EMBL" id="JACIJR010000003">
    <property type="protein sequence ID" value="MBB5729256.1"/>
    <property type="molecule type" value="Genomic_DNA"/>
</dbReference>
<feature type="chain" id="PRO_5031154832" evidence="1">
    <location>
        <begin position="21"/>
        <end position="327"/>
    </location>
</feature>
<organism evidence="3 4">
    <name type="scientific">Sphingomonas prati</name>
    <dbReference type="NCBI Taxonomy" id="1843237"/>
    <lineage>
        <taxon>Bacteria</taxon>
        <taxon>Pseudomonadati</taxon>
        <taxon>Pseudomonadota</taxon>
        <taxon>Alphaproteobacteria</taxon>
        <taxon>Sphingomonadales</taxon>
        <taxon>Sphingomonadaceae</taxon>
        <taxon>Sphingomonas</taxon>
    </lineage>
</organism>
<accession>A0A7W9F1H1</accession>
<dbReference type="InterPro" id="IPR029063">
    <property type="entry name" value="SAM-dependent_MTases_sf"/>
</dbReference>
<keyword evidence="3" id="KW-0489">Methyltransferase</keyword>
<dbReference type="InterPro" id="IPR013216">
    <property type="entry name" value="Methyltransf_11"/>
</dbReference>
<evidence type="ECO:0000259" key="2">
    <source>
        <dbReference type="Pfam" id="PF08241"/>
    </source>
</evidence>
<dbReference type="SUPFAM" id="SSF53335">
    <property type="entry name" value="S-adenosyl-L-methionine-dependent methyltransferases"/>
    <property type="match status" value="1"/>
</dbReference>
<evidence type="ECO:0000313" key="4">
    <source>
        <dbReference type="Proteomes" id="UP000546701"/>
    </source>
</evidence>
<dbReference type="Proteomes" id="UP000546701">
    <property type="component" value="Unassembled WGS sequence"/>
</dbReference>
<comment type="caution">
    <text evidence="3">The sequence shown here is derived from an EMBL/GenBank/DDBJ whole genome shotgun (WGS) entry which is preliminary data.</text>
</comment>
<feature type="domain" description="Methyltransferase type 11" evidence="2">
    <location>
        <begin position="152"/>
        <end position="199"/>
    </location>
</feature>
<gene>
    <name evidence="3" type="ORF">FHS99_001734</name>
</gene>
<feature type="signal peptide" evidence="1">
    <location>
        <begin position="1"/>
        <end position="20"/>
    </location>
</feature>
<protein>
    <submittedName>
        <fullName evidence="3">SAM-dependent methyltransferase</fullName>
    </submittedName>
</protein>
<dbReference type="RefSeq" id="WP_157174839.1">
    <property type="nucleotide sequence ID" value="NZ_BMJP01000002.1"/>
</dbReference>
<keyword evidence="4" id="KW-1185">Reference proteome</keyword>
<dbReference type="Gene3D" id="3.40.50.150">
    <property type="entry name" value="Vaccinia Virus protein VP39"/>
    <property type="match status" value="1"/>
</dbReference>
<dbReference type="AlphaFoldDB" id="A0A7W9F1H1"/>
<dbReference type="OrthoDB" id="163232at2"/>
<name>A0A7W9F1H1_9SPHN</name>
<proteinExistence type="predicted"/>
<sequence>MLVHNAAAIAVLLACPACNGALTGTPDNPSCRTPDCDRHGVPLDRIDGKAVLVDFNRSILDRDAMLATGGASVLGRDRWRQVLSRVVDGRNHFSAHYARTMIAELAASNGARRPVILVVGGGAIGSGAEPLYASPDVDLVAFDIYVSPHITFVADGHAIPLQDSSVDAVWVQAVLEHTVDPFAIVAEMTRVLRPGGLVFANTAFLWPVCEHAYDFIRFTTSGLRWLFRDFDVLSVGYSSGPGTTAALAIRYLAQSLLRSTKLGQIAAFPFVWLRLLDRWCDGRRGLDGASALFFYGRKADRPLALDALVPFYAAQPALARAARRNRD</sequence>
<dbReference type="GO" id="GO:0032259">
    <property type="term" value="P:methylation"/>
    <property type="evidence" value="ECO:0007669"/>
    <property type="project" value="UniProtKB-KW"/>
</dbReference>
<dbReference type="Pfam" id="PF08241">
    <property type="entry name" value="Methyltransf_11"/>
    <property type="match status" value="1"/>
</dbReference>
<reference evidence="3 4" key="1">
    <citation type="submission" date="2020-08" db="EMBL/GenBank/DDBJ databases">
        <title>Genomic Encyclopedia of Type Strains, Phase IV (KMG-IV): sequencing the most valuable type-strain genomes for metagenomic binning, comparative biology and taxonomic classification.</title>
        <authorList>
            <person name="Goeker M."/>
        </authorList>
    </citation>
    <scope>NUCLEOTIDE SEQUENCE [LARGE SCALE GENOMIC DNA]</scope>
    <source>
        <strain evidence="3 4">DSM 103336</strain>
    </source>
</reference>
<evidence type="ECO:0000313" key="3">
    <source>
        <dbReference type="EMBL" id="MBB5729256.1"/>
    </source>
</evidence>
<evidence type="ECO:0000256" key="1">
    <source>
        <dbReference type="SAM" id="SignalP"/>
    </source>
</evidence>